<dbReference type="InterPro" id="IPR011010">
    <property type="entry name" value="DNA_brk_join_enz"/>
</dbReference>
<feature type="domain" description="Core-binding (CB)" evidence="5">
    <location>
        <begin position="66"/>
        <end position="158"/>
    </location>
</feature>
<dbReference type="InterPro" id="IPR050090">
    <property type="entry name" value="Tyrosine_recombinase_XerCD"/>
</dbReference>
<dbReference type="Gene3D" id="1.10.150.130">
    <property type="match status" value="1"/>
</dbReference>
<dbReference type="GO" id="GO:0003677">
    <property type="term" value="F:DNA binding"/>
    <property type="evidence" value="ECO:0007669"/>
    <property type="project" value="UniProtKB-UniRule"/>
</dbReference>
<reference evidence="6" key="1">
    <citation type="submission" date="2024-07" db="EMBL/GenBank/DDBJ databases">
        <authorList>
            <person name="Yu S.T."/>
        </authorList>
    </citation>
    <scope>NUCLEOTIDE SEQUENCE</scope>
    <source>
        <strain evidence="6">R39</strain>
    </source>
</reference>
<sequence>MADPVKKIVLQSGVVRWRTMVDAGKDADGNRKQLTITRDTRAEVVAERARIINQRRTGQLIVPSKMTVGQLLDAYMKEKTENDLEETTVDGYENRLTHIRAKLGGYRVQELTEEHVEEFVTWLLTEARRRGGPKGTGLRPSTVDGVLGRLRAALRYAVRKRIVARNVAEDVAVPRKARKQDRRDNRRPEPWGVDEVKAFVVGIREDRLFAPLLLSCMGLRPAEVAGLRWVEDIDLEAGTLEIANTRTMIRNARVVEKDTKSAAGERTLPLPEPVRLALANFQVLQEAERAALGGYYAGSGYVFVDEMGAALTPRYLREHAYRLMNRLELRRVRLYDARHSCLTFLAVNGIPDVVLARWAGHTNASFTKKKYVHPTAADMGTAVVHLNKLLGVADGPSETRCENP</sequence>
<dbReference type="GO" id="GO:0015074">
    <property type="term" value="P:DNA integration"/>
    <property type="evidence" value="ECO:0007669"/>
    <property type="project" value="InterPro"/>
</dbReference>
<accession>A0AB39QM14</accession>
<dbReference type="PROSITE" id="PS51898">
    <property type="entry name" value="TYR_RECOMBINASE"/>
    <property type="match status" value="1"/>
</dbReference>
<proteinExistence type="predicted"/>
<evidence type="ECO:0000256" key="2">
    <source>
        <dbReference type="ARBA" id="ARBA00023172"/>
    </source>
</evidence>
<dbReference type="AlphaFoldDB" id="A0AB39QM14"/>
<feature type="domain" description="Tyr recombinase" evidence="4">
    <location>
        <begin position="186"/>
        <end position="385"/>
    </location>
</feature>
<dbReference type="Pfam" id="PF13102">
    <property type="entry name" value="Phage_int_SAM_5"/>
    <property type="match status" value="1"/>
</dbReference>
<dbReference type="GO" id="GO:0006310">
    <property type="term" value="P:DNA recombination"/>
    <property type="evidence" value="ECO:0007669"/>
    <property type="project" value="UniProtKB-KW"/>
</dbReference>
<dbReference type="InterPro" id="IPR002104">
    <property type="entry name" value="Integrase_catalytic"/>
</dbReference>
<dbReference type="Pfam" id="PF00589">
    <property type="entry name" value="Phage_integrase"/>
    <property type="match status" value="1"/>
</dbReference>
<evidence type="ECO:0000313" key="6">
    <source>
        <dbReference type="EMBL" id="XDQ43271.1"/>
    </source>
</evidence>
<evidence type="ECO:0000256" key="1">
    <source>
        <dbReference type="ARBA" id="ARBA00023125"/>
    </source>
</evidence>
<dbReference type="InterPro" id="IPR013762">
    <property type="entry name" value="Integrase-like_cat_sf"/>
</dbReference>
<dbReference type="InterPro" id="IPR010998">
    <property type="entry name" value="Integrase_recombinase_N"/>
</dbReference>
<organism evidence="6">
    <name type="scientific">Streptomyces sp. R39</name>
    <dbReference type="NCBI Taxonomy" id="3238631"/>
    <lineage>
        <taxon>Bacteria</taxon>
        <taxon>Bacillati</taxon>
        <taxon>Actinomycetota</taxon>
        <taxon>Actinomycetes</taxon>
        <taxon>Kitasatosporales</taxon>
        <taxon>Streptomycetaceae</taxon>
        <taxon>Streptomyces</taxon>
    </lineage>
</organism>
<dbReference type="InterPro" id="IPR025269">
    <property type="entry name" value="SAM-like_dom"/>
</dbReference>
<keyword evidence="2" id="KW-0233">DNA recombination</keyword>
<dbReference type="PROSITE" id="PS51900">
    <property type="entry name" value="CB"/>
    <property type="match status" value="1"/>
</dbReference>
<name>A0AB39QM14_9ACTN</name>
<gene>
    <name evidence="6" type="primary">xerC</name>
    <name evidence="6" type="ORF">AB5J52_13965</name>
</gene>
<protein>
    <submittedName>
        <fullName evidence="6">Tyrosine recombinase XerC</fullName>
    </submittedName>
</protein>
<evidence type="ECO:0000259" key="5">
    <source>
        <dbReference type="PROSITE" id="PS51900"/>
    </source>
</evidence>
<dbReference type="CDD" id="cd01189">
    <property type="entry name" value="INT_ICEBs1_C_like"/>
    <property type="match status" value="1"/>
</dbReference>
<dbReference type="Gene3D" id="1.10.443.10">
    <property type="entry name" value="Intergrase catalytic core"/>
    <property type="match status" value="1"/>
</dbReference>
<dbReference type="RefSeq" id="WP_369222437.1">
    <property type="nucleotide sequence ID" value="NZ_CP163441.1"/>
</dbReference>
<dbReference type="PANTHER" id="PTHR30349:SF91">
    <property type="entry name" value="INTA PROTEIN"/>
    <property type="match status" value="1"/>
</dbReference>
<evidence type="ECO:0000256" key="3">
    <source>
        <dbReference type="PROSITE-ProRule" id="PRU01248"/>
    </source>
</evidence>
<dbReference type="SUPFAM" id="SSF56349">
    <property type="entry name" value="DNA breaking-rejoining enzymes"/>
    <property type="match status" value="1"/>
</dbReference>
<dbReference type="InterPro" id="IPR044068">
    <property type="entry name" value="CB"/>
</dbReference>
<dbReference type="PANTHER" id="PTHR30349">
    <property type="entry name" value="PHAGE INTEGRASE-RELATED"/>
    <property type="match status" value="1"/>
</dbReference>
<keyword evidence="1 3" id="KW-0238">DNA-binding</keyword>
<evidence type="ECO:0000259" key="4">
    <source>
        <dbReference type="PROSITE" id="PS51898"/>
    </source>
</evidence>
<dbReference type="EMBL" id="CP163441">
    <property type="protein sequence ID" value="XDQ43271.1"/>
    <property type="molecule type" value="Genomic_DNA"/>
</dbReference>